<feature type="transmembrane region" description="Helical" evidence="6">
    <location>
        <begin position="295"/>
        <end position="317"/>
    </location>
</feature>
<keyword evidence="3 6" id="KW-0812">Transmembrane</keyword>
<feature type="transmembrane region" description="Helical" evidence="6">
    <location>
        <begin position="776"/>
        <end position="796"/>
    </location>
</feature>
<keyword evidence="4 6" id="KW-1133">Transmembrane helix</keyword>
<comment type="caution">
    <text evidence="9">The sequence shown here is derived from an EMBL/GenBank/DDBJ whole genome shotgun (WGS) entry which is preliminary data.</text>
</comment>
<gene>
    <name evidence="9" type="ORF">QQ020_05975</name>
</gene>
<keyword evidence="5 6" id="KW-0472">Membrane</keyword>
<dbReference type="InterPro" id="IPR003838">
    <property type="entry name" value="ABC3_permease_C"/>
</dbReference>
<feature type="transmembrane region" description="Helical" evidence="6">
    <location>
        <begin position="434"/>
        <end position="459"/>
    </location>
</feature>
<dbReference type="EMBL" id="JAUJEB010000001">
    <property type="protein sequence ID" value="MDN5211586.1"/>
    <property type="molecule type" value="Genomic_DNA"/>
</dbReference>
<organism evidence="9 10">
    <name type="scientific">Agaribacillus aureus</name>
    <dbReference type="NCBI Taxonomy" id="3051825"/>
    <lineage>
        <taxon>Bacteria</taxon>
        <taxon>Pseudomonadati</taxon>
        <taxon>Bacteroidota</taxon>
        <taxon>Cytophagia</taxon>
        <taxon>Cytophagales</taxon>
        <taxon>Splendidivirgaceae</taxon>
        <taxon>Agaribacillus</taxon>
    </lineage>
</organism>
<evidence type="ECO:0000256" key="4">
    <source>
        <dbReference type="ARBA" id="ARBA00022989"/>
    </source>
</evidence>
<feature type="domain" description="ABC3 transporter permease C-terminal" evidence="7">
    <location>
        <begin position="694"/>
        <end position="806"/>
    </location>
</feature>
<evidence type="ECO:0000256" key="2">
    <source>
        <dbReference type="ARBA" id="ARBA00022475"/>
    </source>
</evidence>
<comment type="subcellular location">
    <subcellularLocation>
        <location evidence="1">Cell membrane</location>
        <topology evidence="1">Multi-pass membrane protein</topology>
    </subcellularLocation>
</comment>
<proteinExistence type="predicted"/>
<evidence type="ECO:0000259" key="8">
    <source>
        <dbReference type="Pfam" id="PF12704"/>
    </source>
</evidence>
<evidence type="ECO:0000313" key="9">
    <source>
        <dbReference type="EMBL" id="MDN5211586.1"/>
    </source>
</evidence>
<dbReference type="Proteomes" id="UP001172083">
    <property type="component" value="Unassembled WGS sequence"/>
</dbReference>
<dbReference type="InterPro" id="IPR025857">
    <property type="entry name" value="MacB_PCD"/>
</dbReference>
<sequence length="813" mass="91658">MIKNYLTIALRNFLKQKGFAFINILGLAIGLASSLLIFLYINDELSYDTIHPHYENTYRLGYTGVRQDGTEFQASGVPGAWAAQLKEQLPDVKEALRYFWAGYPASVNDKDNDKILLTETLFWVEPTYPEVLNFKVLKGDRRSFSETRNSLAISRNIAKQFFGDADPIGKTLVYKHPWMTGNEEIQVVVTTVFEDYPSNSHIKPNYLVNYHTLNGLFDNGIEDFLNNWERGWLNSYIVTTPNADSDQLLKQLNQMLQTNLGENAINYKPILRKVSDIHFDNVTPWTTDGPGDLSYIYIFGSIALLIILVASINYMNLATARSAKRSKEVGMRKSFGSSRKQLMFQFFSESFITTLAALLLAVILVIVALPLFNDLAHKSFTINAIFSSDALIILLVTMLVVSLMAGSYPAVYLSGFRPIEVLKTKFVSGKNTEFFRRMLVVVQFSISIILIISTIIVVMQMSYIRSSKLSEQGDQILSIRYGGTAPSDRYQTFKNLVLQDSDIDRVTMANHLPRQSFFGGINETFTFPDVSSEPYVWSQLNVDFDFPKTYDLEFVAGRDFSAQNLADSNAFILNETALQHLNIGFDQALGMAASVEVNDNESVDGKVIGVVKDFPYRSMHETIGPLVISARPHPIDKIVYVQLSSEGINEKIASLHEKWKEIFPGIGFDYWFVSEEFGRMYQAEERMAGLIKNFSVLAIFIACMGLFGLASYMAERRTKEIGIRKVMGASSGQMVTLLFSTFAKLLAFSAVVALPLSYFLMNSWLQNFVYHVGLSWWVFVISILLVTLLTVITVGYESLKASMANPVDSIRYE</sequence>
<dbReference type="InterPro" id="IPR050250">
    <property type="entry name" value="Macrolide_Exporter_MacB"/>
</dbReference>
<feature type="transmembrane region" description="Helical" evidence="6">
    <location>
        <begin position="342"/>
        <end position="371"/>
    </location>
</feature>
<evidence type="ECO:0000259" key="7">
    <source>
        <dbReference type="Pfam" id="PF02687"/>
    </source>
</evidence>
<feature type="transmembrane region" description="Helical" evidence="6">
    <location>
        <begin position="20"/>
        <end position="41"/>
    </location>
</feature>
<dbReference type="Pfam" id="PF12704">
    <property type="entry name" value="MacB_PCD"/>
    <property type="match status" value="1"/>
</dbReference>
<feature type="domain" description="MacB-like periplasmic core" evidence="8">
    <location>
        <begin position="21"/>
        <end position="254"/>
    </location>
</feature>
<dbReference type="PANTHER" id="PTHR30572">
    <property type="entry name" value="MEMBRANE COMPONENT OF TRANSPORTER-RELATED"/>
    <property type="match status" value="1"/>
</dbReference>
<name>A0ABT8L3K4_9BACT</name>
<feature type="domain" description="ABC3 transporter permease C-terminal" evidence="7">
    <location>
        <begin position="301"/>
        <end position="414"/>
    </location>
</feature>
<evidence type="ECO:0000256" key="6">
    <source>
        <dbReference type="SAM" id="Phobius"/>
    </source>
</evidence>
<keyword evidence="2" id="KW-1003">Cell membrane</keyword>
<evidence type="ECO:0000313" key="10">
    <source>
        <dbReference type="Proteomes" id="UP001172083"/>
    </source>
</evidence>
<dbReference type="RefSeq" id="WP_346756916.1">
    <property type="nucleotide sequence ID" value="NZ_JAUJEB010000001.1"/>
</dbReference>
<dbReference type="PANTHER" id="PTHR30572:SF18">
    <property type="entry name" value="ABC-TYPE MACROLIDE FAMILY EXPORT SYSTEM PERMEASE COMPONENT 2"/>
    <property type="match status" value="1"/>
</dbReference>
<evidence type="ECO:0000256" key="5">
    <source>
        <dbReference type="ARBA" id="ARBA00023136"/>
    </source>
</evidence>
<feature type="transmembrane region" description="Helical" evidence="6">
    <location>
        <begin position="735"/>
        <end position="756"/>
    </location>
</feature>
<reference evidence="9" key="1">
    <citation type="submission" date="2023-06" db="EMBL/GenBank/DDBJ databases">
        <title>Genomic of Agaribacillus aureum.</title>
        <authorList>
            <person name="Wang G."/>
        </authorList>
    </citation>
    <scope>NUCLEOTIDE SEQUENCE</scope>
    <source>
        <strain evidence="9">BMA12</strain>
    </source>
</reference>
<feature type="transmembrane region" description="Helical" evidence="6">
    <location>
        <begin position="694"/>
        <end position="714"/>
    </location>
</feature>
<protein>
    <submittedName>
        <fullName evidence="9">ABC transporter permease</fullName>
    </submittedName>
</protein>
<dbReference type="Pfam" id="PF02687">
    <property type="entry name" value="FtsX"/>
    <property type="match status" value="2"/>
</dbReference>
<accession>A0ABT8L3K4</accession>
<evidence type="ECO:0000256" key="1">
    <source>
        <dbReference type="ARBA" id="ARBA00004651"/>
    </source>
</evidence>
<feature type="transmembrane region" description="Helical" evidence="6">
    <location>
        <begin position="391"/>
        <end position="413"/>
    </location>
</feature>
<evidence type="ECO:0000256" key="3">
    <source>
        <dbReference type="ARBA" id="ARBA00022692"/>
    </source>
</evidence>
<keyword evidence="10" id="KW-1185">Reference proteome</keyword>